<keyword evidence="17" id="KW-1185">Reference proteome</keyword>
<dbReference type="AlphaFoldDB" id="A0A286GT22"/>
<sequence>MAERLGCDVLLDEGERDMPTALLLENIDPVAVELLSSAGFEVESVHGALDEDDLTAALDGVDLLGIRSKTQVTADVLARRPGLAAVGAFCIGTNQIDLAAAAGAGVAVFNAPYSNTRSVVELAIAEIISLARRLIDRDRALHAGVWDKSATGSHEIRGRTLGIVGYGNIGSQLSVLAESLGMRVLFYDLEDKLALGNAQPCGSLEELLERAETVTLHVDGRAGNAGMFGAEQFARMRRRSLFLNLSRGFVVDHEALREHVLSGHIAGAAVDVFPDEPKSQGDEFSSVLRGLPNVILTPHVGGSTQEAQYDIGRFVAGKLADFTRTGTTTLSVNLPAVALHGSSAARFALLHRNVPGVLANVDALVGEHGLNVDGQVLATRGQLGYVVTDVNAALPPALLAALRALPETVRLVEFPPRT</sequence>
<keyword evidence="7" id="KW-0028">Amino-acid biosynthesis</keyword>
<evidence type="ECO:0000256" key="1">
    <source>
        <dbReference type="ARBA" id="ARBA00003800"/>
    </source>
</evidence>
<dbReference type="Pfam" id="PF02826">
    <property type="entry name" value="2-Hacid_dh_C"/>
    <property type="match status" value="1"/>
</dbReference>
<dbReference type="InterPro" id="IPR045865">
    <property type="entry name" value="ACT-like_dom_sf"/>
</dbReference>
<dbReference type="Pfam" id="PF00389">
    <property type="entry name" value="2-Hacid_dh"/>
    <property type="match status" value="1"/>
</dbReference>
<dbReference type="PANTHER" id="PTHR42789:SF1">
    <property type="entry name" value="D-ISOMER SPECIFIC 2-HYDROXYACID DEHYDROGENASE FAMILY PROTEIN (AFU_ORTHOLOGUE AFUA_6G10090)"/>
    <property type="match status" value="1"/>
</dbReference>
<keyword evidence="10" id="KW-0718">Serine biosynthesis</keyword>
<evidence type="ECO:0000256" key="9">
    <source>
        <dbReference type="ARBA" id="ARBA00023027"/>
    </source>
</evidence>
<comment type="similarity">
    <text evidence="3 14">Belongs to the D-isomer specific 2-hydroxyacid dehydrogenase family.</text>
</comment>
<keyword evidence="8 14" id="KW-0560">Oxidoreductase</keyword>
<dbReference type="EMBL" id="OCNK01000002">
    <property type="protein sequence ID" value="SOD98678.1"/>
    <property type="molecule type" value="Genomic_DNA"/>
</dbReference>
<comment type="function">
    <text evidence="1">Catalyzes the reversible oxidation of 3-phospho-D-glycerate to 3-phosphonooxypyruvate, the first step of the phosphorylated L-serine biosynthesis pathway. Also catalyzes the reversible oxidation of 2-hydroxyglutarate to 2-oxoglutarate.</text>
</comment>
<evidence type="ECO:0000256" key="10">
    <source>
        <dbReference type="ARBA" id="ARBA00023299"/>
    </source>
</evidence>
<dbReference type="PROSITE" id="PS51671">
    <property type="entry name" value="ACT"/>
    <property type="match status" value="1"/>
</dbReference>
<reference evidence="17" key="1">
    <citation type="submission" date="2017-09" db="EMBL/GenBank/DDBJ databases">
        <authorList>
            <person name="Varghese N."/>
            <person name="Submissions S."/>
        </authorList>
    </citation>
    <scope>NUCLEOTIDE SEQUENCE [LARGE SCALE GENOMIC DNA]</scope>
    <source>
        <strain evidence="17">DSM 44270</strain>
    </source>
</reference>
<evidence type="ECO:0000256" key="8">
    <source>
        <dbReference type="ARBA" id="ARBA00023002"/>
    </source>
</evidence>
<dbReference type="SUPFAM" id="SSF55021">
    <property type="entry name" value="ACT-like"/>
    <property type="match status" value="1"/>
</dbReference>
<evidence type="ECO:0000313" key="16">
    <source>
        <dbReference type="EMBL" id="SOD98678.1"/>
    </source>
</evidence>
<dbReference type="Proteomes" id="UP000219482">
    <property type="component" value="Unassembled WGS sequence"/>
</dbReference>
<dbReference type="Gene3D" id="3.30.70.260">
    <property type="match status" value="1"/>
</dbReference>
<dbReference type="UniPathway" id="UPA00135">
    <property type="reaction ID" value="UER00196"/>
</dbReference>
<dbReference type="EC" id="1.1.1.399" evidence="4"/>
<evidence type="ECO:0000256" key="4">
    <source>
        <dbReference type="ARBA" id="ARBA00013001"/>
    </source>
</evidence>
<comment type="pathway">
    <text evidence="2">Amino-acid biosynthesis; L-serine biosynthesis; L-serine from 3-phospho-D-glycerate: step 1/3.</text>
</comment>
<name>A0A286GT22_9ACTN</name>
<dbReference type="InterPro" id="IPR006140">
    <property type="entry name" value="D-isomer_DH_NAD-bd"/>
</dbReference>
<evidence type="ECO:0000256" key="11">
    <source>
        <dbReference type="ARBA" id="ARBA00030455"/>
    </source>
</evidence>
<accession>A0A286GT22</accession>
<evidence type="ECO:0000256" key="2">
    <source>
        <dbReference type="ARBA" id="ARBA00005216"/>
    </source>
</evidence>
<evidence type="ECO:0000313" key="17">
    <source>
        <dbReference type="Proteomes" id="UP000219482"/>
    </source>
</evidence>
<dbReference type="InterPro" id="IPR050857">
    <property type="entry name" value="D-2-hydroxyacid_DH"/>
</dbReference>
<protein>
    <recommendedName>
        <fullName evidence="6">D-3-phosphoglycerate dehydrogenase</fullName>
        <ecNumber evidence="4">1.1.1.399</ecNumber>
        <ecNumber evidence="5">1.1.1.95</ecNumber>
    </recommendedName>
    <alternativeName>
        <fullName evidence="11">2-oxoglutarate reductase</fullName>
    </alternativeName>
</protein>
<proteinExistence type="inferred from homology"/>
<evidence type="ECO:0000256" key="3">
    <source>
        <dbReference type="ARBA" id="ARBA00005854"/>
    </source>
</evidence>
<dbReference type="SUPFAM" id="SSF51735">
    <property type="entry name" value="NAD(P)-binding Rossmann-fold domains"/>
    <property type="match status" value="1"/>
</dbReference>
<dbReference type="PANTHER" id="PTHR42789">
    <property type="entry name" value="D-ISOMER SPECIFIC 2-HYDROXYACID DEHYDROGENASE FAMILY PROTEIN (AFU_ORTHOLOGUE AFUA_6G10090)"/>
    <property type="match status" value="1"/>
</dbReference>
<dbReference type="GO" id="GO:0004617">
    <property type="term" value="F:phosphoglycerate dehydrogenase activity"/>
    <property type="evidence" value="ECO:0007669"/>
    <property type="project" value="UniProtKB-EC"/>
</dbReference>
<dbReference type="PROSITE" id="PS00065">
    <property type="entry name" value="D_2_HYDROXYACID_DH_1"/>
    <property type="match status" value="1"/>
</dbReference>
<organism evidence="16 17">
    <name type="scientific">Blastococcus haudaquaticus</name>
    <dbReference type="NCBI Taxonomy" id="1938745"/>
    <lineage>
        <taxon>Bacteria</taxon>
        <taxon>Bacillati</taxon>
        <taxon>Actinomycetota</taxon>
        <taxon>Actinomycetes</taxon>
        <taxon>Geodermatophilales</taxon>
        <taxon>Geodermatophilaceae</taxon>
        <taxon>Blastococcus</taxon>
    </lineage>
</organism>
<dbReference type="InterPro" id="IPR002912">
    <property type="entry name" value="ACT_dom"/>
</dbReference>
<gene>
    <name evidence="16" type="ORF">SAMN06272739_1993</name>
</gene>
<dbReference type="NCBIfam" id="NF008759">
    <property type="entry name" value="PRK11790.1"/>
    <property type="match status" value="1"/>
</dbReference>
<evidence type="ECO:0000259" key="15">
    <source>
        <dbReference type="PROSITE" id="PS51671"/>
    </source>
</evidence>
<feature type="domain" description="ACT" evidence="15">
    <location>
        <begin position="346"/>
        <end position="417"/>
    </location>
</feature>
<dbReference type="InterPro" id="IPR054480">
    <property type="entry name" value="AHAS_small-like_ACT"/>
</dbReference>
<dbReference type="GO" id="GO:0051287">
    <property type="term" value="F:NAD binding"/>
    <property type="evidence" value="ECO:0007669"/>
    <property type="project" value="InterPro"/>
</dbReference>
<evidence type="ECO:0000256" key="12">
    <source>
        <dbReference type="ARBA" id="ARBA00048126"/>
    </source>
</evidence>
<dbReference type="FunFam" id="3.40.50.720:FF:000041">
    <property type="entry name" value="D-3-phosphoglycerate dehydrogenase"/>
    <property type="match status" value="1"/>
</dbReference>
<comment type="catalytic activity">
    <reaction evidence="13">
        <text>(2R)-3-phosphoglycerate + NAD(+) = 3-phosphooxypyruvate + NADH + H(+)</text>
        <dbReference type="Rhea" id="RHEA:12641"/>
        <dbReference type="ChEBI" id="CHEBI:15378"/>
        <dbReference type="ChEBI" id="CHEBI:18110"/>
        <dbReference type="ChEBI" id="CHEBI:57540"/>
        <dbReference type="ChEBI" id="CHEBI:57945"/>
        <dbReference type="ChEBI" id="CHEBI:58272"/>
        <dbReference type="EC" id="1.1.1.95"/>
    </reaction>
</comment>
<evidence type="ECO:0000256" key="14">
    <source>
        <dbReference type="RuleBase" id="RU003719"/>
    </source>
</evidence>
<dbReference type="Pfam" id="PF22629">
    <property type="entry name" value="ACT_AHAS_ss"/>
    <property type="match status" value="1"/>
</dbReference>
<evidence type="ECO:0000256" key="5">
    <source>
        <dbReference type="ARBA" id="ARBA00013143"/>
    </source>
</evidence>
<dbReference type="InterPro" id="IPR036291">
    <property type="entry name" value="NAD(P)-bd_dom_sf"/>
</dbReference>
<dbReference type="CDD" id="cd12176">
    <property type="entry name" value="PGDH_3"/>
    <property type="match status" value="1"/>
</dbReference>
<evidence type="ECO:0000256" key="13">
    <source>
        <dbReference type="ARBA" id="ARBA00048731"/>
    </source>
</evidence>
<evidence type="ECO:0000256" key="7">
    <source>
        <dbReference type="ARBA" id="ARBA00022605"/>
    </source>
</evidence>
<dbReference type="GO" id="GO:0006564">
    <property type="term" value="P:L-serine biosynthetic process"/>
    <property type="evidence" value="ECO:0007669"/>
    <property type="project" value="UniProtKB-KW"/>
</dbReference>
<dbReference type="InterPro" id="IPR006139">
    <property type="entry name" value="D-isomer_2_OHA_DH_cat_dom"/>
</dbReference>
<dbReference type="InterPro" id="IPR029752">
    <property type="entry name" value="D-isomer_DH_CS1"/>
</dbReference>
<dbReference type="SUPFAM" id="SSF52283">
    <property type="entry name" value="Formate/glycerate dehydrogenase catalytic domain-like"/>
    <property type="match status" value="1"/>
</dbReference>
<dbReference type="Gene3D" id="3.40.50.720">
    <property type="entry name" value="NAD(P)-binding Rossmann-like Domain"/>
    <property type="match status" value="2"/>
</dbReference>
<comment type="catalytic activity">
    <reaction evidence="12">
        <text>(R)-2-hydroxyglutarate + NAD(+) = 2-oxoglutarate + NADH + H(+)</text>
        <dbReference type="Rhea" id="RHEA:49612"/>
        <dbReference type="ChEBI" id="CHEBI:15378"/>
        <dbReference type="ChEBI" id="CHEBI:15801"/>
        <dbReference type="ChEBI" id="CHEBI:16810"/>
        <dbReference type="ChEBI" id="CHEBI:57540"/>
        <dbReference type="ChEBI" id="CHEBI:57945"/>
        <dbReference type="EC" id="1.1.1.399"/>
    </reaction>
</comment>
<keyword evidence="9" id="KW-0520">NAD</keyword>
<dbReference type="GO" id="GO:0047545">
    <property type="term" value="F:(S)-2-hydroxyglutarate dehydrogenase activity"/>
    <property type="evidence" value="ECO:0007669"/>
    <property type="project" value="UniProtKB-ARBA"/>
</dbReference>
<dbReference type="EC" id="1.1.1.95" evidence="5"/>
<evidence type="ECO:0000256" key="6">
    <source>
        <dbReference type="ARBA" id="ARBA00021582"/>
    </source>
</evidence>